<protein>
    <submittedName>
        <fullName evidence="2">PHP domain-containing protein</fullName>
    </submittedName>
</protein>
<dbReference type="Pfam" id="PF02811">
    <property type="entry name" value="PHP"/>
    <property type="match status" value="1"/>
</dbReference>
<dbReference type="KEGG" id="hmi:soil367_06480"/>
<sequence length="282" mass="30257">MVGQPHTAKFDLHCHSNASDGALAPSEVVRRAASRGVATLALTDHDTLAGLDEAKAVAVEVGIELIPGVEISCQWQQHTLHIVALGFDIDCASFLRAIEAQAQARNKRAGLIDEALQRKGCPSVLGQARSMTRDGIPGRPHFARALVDAGCVRTEQQAFKRWLGAGKVGDIPACWPELAEVVRYIHASGGVAVLAHPRKYRMSATRLRKLVEEFASLGGDALEVLTGGQAPPDTELLSDLCIKHGLRASCGSDFHKPGQPWTELGSLPPLPHRLTPVWVNGF</sequence>
<evidence type="ECO:0000313" key="2">
    <source>
        <dbReference type="EMBL" id="QCF27856.1"/>
    </source>
</evidence>
<proteinExistence type="predicted"/>
<dbReference type="Proteomes" id="UP000298049">
    <property type="component" value="Chromosome"/>
</dbReference>
<dbReference type="InterPro" id="IPR004013">
    <property type="entry name" value="PHP_dom"/>
</dbReference>
<dbReference type="GO" id="GO:0004534">
    <property type="term" value="F:5'-3' RNA exonuclease activity"/>
    <property type="evidence" value="ECO:0007669"/>
    <property type="project" value="TreeGrafter"/>
</dbReference>
<dbReference type="SUPFAM" id="SSF89550">
    <property type="entry name" value="PHP domain-like"/>
    <property type="match status" value="1"/>
</dbReference>
<dbReference type="OrthoDB" id="9804333at2"/>
<dbReference type="SMART" id="SM00481">
    <property type="entry name" value="POLIIIAc"/>
    <property type="match status" value="1"/>
</dbReference>
<dbReference type="Gene3D" id="1.10.150.650">
    <property type="match status" value="1"/>
</dbReference>
<name>A0A4P7XKT9_9ALTE</name>
<dbReference type="PANTHER" id="PTHR42924">
    <property type="entry name" value="EXONUCLEASE"/>
    <property type="match status" value="1"/>
</dbReference>
<feature type="domain" description="Polymerase/histidinol phosphatase N-terminal" evidence="1">
    <location>
        <begin position="10"/>
        <end position="75"/>
    </location>
</feature>
<dbReference type="EMBL" id="CP031093">
    <property type="protein sequence ID" value="QCF27856.1"/>
    <property type="molecule type" value="Genomic_DNA"/>
</dbReference>
<evidence type="ECO:0000313" key="3">
    <source>
        <dbReference type="Proteomes" id="UP000298049"/>
    </source>
</evidence>
<gene>
    <name evidence="2" type="ORF">soil367_06480</name>
</gene>
<dbReference type="Gene3D" id="3.20.20.140">
    <property type="entry name" value="Metal-dependent hydrolases"/>
    <property type="match status" value="1"/>
</dbReference>
<dbReference type="InterPro" id="IPR016195">
    <property type="entry name" value="Pol/histidinol_Pase-like"/>
</dbReference>
<organism evidence="2 3">
    <name type="scientific">Hydrocarboniclastica marina</name>
    <dbReference type="NCBI Taxonomy" id="2259620"/>
    <lineage>
        <taxon>Bacteria</taxon>
        <taxon>Pseudomonadati</taxon>
        <taxon>Pseudomonadota</taxon>
        <taxon>Gammaproteobacteria</taxon>
        <taxon>Alteromonadales</taxon>
        <taxon>Alteromonadaceae</taxon>
        <taxon>Hydrocarboniclastica</taxon>
    </lineage>
</organism>
<dbReference type="GO" id="GO:0035312">
    <property type="term" value="F:5'-3' DNA exonuclease activity"/>
    <property type="evidence" value="ECO:0007669"/>
    <property type="project" value="TreeGrafter"/>
</dbReference>
<keyword evidence="3" id="KW-1185">Reference proteome</keyword>
<dbReference type="PANTHER" id="PTHR42924:SF3">
    <property type="entry name" value="POLYMERASE_HISTIDINOL PHOSPHATASE N-TERMINAL DOMAIN-CONTAINING PROTEIN"/>
    <property type="match status" value="1"/>
</dbReference>
<evidence type="ECO:0000259" key="1">
    <source>
        <dbReference type="SMART" id="SM00481"/>
    </source>
</evidence>
<dbReference type="CDD" id="cd07438">
    <property type="entry name" value="PHP_HisPPase_AMP"/>
    <property type="match status" value="1"/>
</dbReference>
<dbReference type="InterPro" id="IPR003141">
    <property type="entry name" value="Pol/His_phosphatase_N"/>
</dbReference>
<dbReference type="InterPro" id="IPR052018">
    <property type="entry name" value="PHP_domain"/>
</dbReference>
<reference evidence="2 3" key="1">
    <citation type="submission" date="2018-07" db="EMBL/GenBank/DDBJ databases">
        <title>Marsedoiliclastica nanhaica gen. nov. sp. nov., a novel marine hydrocarbonoclastic bacterium isolated from an in-situ enriched hydrocarbon-degrading consortium in deep-sea sediment.</title>
        <authorList>
            <person name="Dong C."/>
            <person name="Ma T."/>
            <person name="Liu R."/>
            <person name="Shao Z."/>
        </authorList>
    </citation>
    <scope>NUCLEOTIDE SEQUENCE [LARGE SCALE GENOMIC DNA]</scope>
    <source>
        <strain evidence="3">soil36-7</strain>
    </source>
</reference>
<dbReference type="AlphaFoldDB" id="A0A4P7XKT9"/>
<accession>A0A4P7XKT9</accession>